<keyword evidence="2" id="KW-0812">Transmembrane</keyword>
<feature type="compositionally biased region" description="Basic and acidic residues" evidence="1">
    <location>
        <begin position="547"/>
        <end position="562"/>
    </location>
</feature>
<proteinExistence type="predicted"/>
<feature type="region of interest" description="Disordered" evidence="1">
    <location>
        <begin position="39"/>
        <end position="182"/>
    </location>
</feature>
<comment type="caution">
    <text evidence="3">The sequence shown here is derived from an EMBL/GenBank/DDBJ whole genome shotgun (WGS) entry which is preliminary data.</text>
</comment>
<evidence type="ECO:0000256" key="2">
    <source>
        <dbReference type="SAM" id="Phobius"/>
    </source>
</evidence>
<keyword evidence="2" id="KW-1133">Transmembrane helix</keyword>
<organism evidence="3 4">
    <name type="scientific">Remersonia thermophila</name>
    <dbReference type="NCBI Taxonomy" id="72144"/>
    <lineage>
        <taxon>Eukaryota</taxon>
        <taxon>Fungi</taxon>
        <taxon>Dikarya</taxon>
        <taxon>Ascomycota</taxon>
        <taxon>Pezizomycotina</taxon>
        <taxon>Sordariomycetes</taxon>
        <taxon>Sordariomycetidae</taxon>
        <taxon>Sordariales</taxon>
        <taxon>Sordariales incertae sedis</taxon>
        <taxon>Remersonia</taxon>
    </lineage>
</organism>
<feature type="region of interest" description="Disordered" evidence="1">
    <location>
        <begin position="544"/>
        <end position="577"/>
    </location>
</feature>
<keyword evidence="2" id="KW-0472">Membrane</keyword>
<evidence type="ECO:0000313" key="3">
    <source>
        <dbReference type="EMBL" id="KAL2271107.1"/>
    </source>
</evidence>
<accession>A0ABR4DLB4</accession>
<gene>
    <name evidence="3" type="ORF">VTJ83DRAFT_478</name>
</gene>
<dbReference type="RefSeq" id="XP_070869831.1">
    <property type="nucleotide sequence ID" value="XM_071011306.1"/>
</dbReference>
<dbReference type="PANTHER" id="PTHR31047">
    <property type="entry name" value="MEIOTICALLY UP-REGULATED GENE 157 PROTEIN"/>
    <property type="match status" value="1"/>
</dbReference>
<evidence type="ECO:0000313" key="4">
    <source>
        <dbReference type="Proteomes" id="UP001600064"/>
    </source>
</evidence>
<dbReference type="SUPFAM" id="SSF48208">
    <property type="entry name" value="Six-hairpin glycosidases"/>
    <property type="match status" value="1"/>
</dbReference>
<reference evidence="3 4" key="1">
    <citation type="journal article" date="2024" name="Commun. Biol.">
        <title>Comparative genomic analysis of thermophilic fungi reveals convergent evolutionary adaptations and gene losses.</title>
        <authorList>
            <person name="Steindorff A.S."/>
            <person name="Aguilar-Pontes M.V."/>
            <person name="Robinson A.J."/>
            <person name="Andreopoulos B."/>
            <person name="LaButti K."/>
            <person name="Kuo A."/>
            <person name="Mondo S."/>
            <person name="Riley R."/>
            <person name="Otillar R."/>
            <person name="Haridas S."/>
            <person name="Lipzen A."/>
            <person name="Grimwood J."/>
            <person name="Schmutz J."/>
            <person name="Clum A."/>
            <person name="Reid I.D."/>
            <person name="Moisan M.C."/>
            <person name="Butler G."/>
            <person name="Nguyen T.T.M."/>
            <person name="Dewar K."/>
            <person name="Conant G."/>
            <person name="Drula E."/>
            <person name="Henrissat B."/>
            <person name="Hansel C."/>
            <person name="Singer S."/>
            <person name="Hutchinson M.I."/>
            <person name="de Vries R.P."/>
            <person name="Natvig D.O."/>
            <person name="Powell A.J."/>
            <person name="Tsang A."/>
            <person name="Grigoriev I.V."/>
        </authorList>
    </citation>
    <scope>NUCLEOTIDE SEQUENCE [LARGE SCALE GENOMIC DNA]</scope>
    <source>
        <strain evidence="3 4">ATCC 22073</strain>
    </source>
</reference>
<feature type="compositionally biased region" description="Basic and acidic residues" evidence="1">
    <location>
        <begin position="88"/>
        <end position="117"/>
    </location>
</feature>
<dbReference type="GeneID" id="98125950"/>
<dbReference type="EMBL" id="JAZGUE010000001">
    <property type="protein sequence ID" value="KAL2271107.1"/>
    <property type="molecule type" value="Genomic_DNA"/>
</dbReference>
<name>A0ABR4DLB4_9PEZI</name>
<dbReference type="SMART" id="SM01149">
    <property type="entry name" value="DUF1237"/>
    <property type="match status" value="1"/>
</dbReference>
<dbReference type="Pfam" id="PF06824">
    <property type="entry name" value="Glyco_hydro_125"/>
    <property type="match status" value="1"/>
</dbReference>
<dbReference type="InterPro" id="IPR008928">
    <property type="entry name" value="6-hairpin_glycosidase_sf"/>
</dbReference>
<feature type="compositionally biased region" description="Acidic residues" evidence="1">
    <location>
        <begin position="564"/>
        <end position="575"/>
    </location>
</feature>
<protein>
    <submittedName>
        <fullName evidence="3">Uncharacterized protein</fullName>
    </submittedName>
</protein>
<dbReference type="PANTHER" id="PTHR31047:SF2">
    <property type="entry name" value="DUF1237 DOMAIN-CONTAINING PROTEIN"/>
    <property type="match status" value="1"/>
</dbReference>
<keyword evidence="4" id="KW-1185">Reference proteome</keyword>
<feature type="transmembrane region" description="Helical" evidence="2">
    <location>
        <begin position="12"/>
        <end position="30"/>
    </location>
</feature>
<dbReference type="InterPro" id="IPR012341">
    <property type="entry name" value="6hp_glycosidase-like_sf"/>
</dbReference>
<dbReference type="Gene3D" id="1.50.10.10">
    <property type="match status" value="1"/>
</dbReference>
<dbReference type="InterPro" id="IPR008313">
    <property type="entry name" value="GH125"/>
</dbReference>
<sequence length="719" mass="79821">MGLSCVAGPGRPVRFLALAVLATILIFWLGHQTTSTTARHAPFDLHPDQNRPPQSVPHVAIPDHPRPPPPPPPPHHEQTPAQEAGVENPKDPLLHEPANEDMGSGKKENETTDKWLADDDDHDVDKSTTSNNNHQNNPGHGHGTEEPPSKPTPQCLDFETLQRQKPGPPSQGRRKFPYVRPPPECRKFPLPSLEALIERMRKVIRDPDLFRLFENSYPNTLDTMIKWRGHAVKKDPDTGEATTTDEELTYIITGDIDAMWLRDSASQIYSYLPLLEPSEDPDSLASLWRGVINAHARYIIISPYCHSFQPPHESGIPPTHNGAYHQNNPNPPYDPKLVFDCKWELDSLASFLQISTAYHRRTGDLDFFGRYAWVDAVAAAVDASAAMRRGTYDKDGRVLPSAWTFTGWTNRGSETLTNDGLGNPVKENGMVRSAFRPSDDACIFQLLTPSNMMWAAYLEQASDIMQGLADKDAHPKAKNLTAEMRKLARGIRRGIAKDAVVEHRKFGKIFAYEVDGYGGANLMDDANVPSLLAMPLWNYTLPAGEEEQGKAKPSSSEKRSETSSENDNDNDDDEKVPDHDYAAIYRNTRRFVLSLANPYFAKGPVLSAVGGPHLGPGRGWPMAATVAGLTAFEPLAGFATPEERSKVVGEQLFAVLNSTSGTGVVHETVDAWNEHRWTRSWFGWANGLFGELVLKIAEDEERRGVLGKEEGLLGRLWQD</sequence>
<evidence type="ECO:0000256" key="1">
    <source>
        <dbReference type="SAM" id="MobiDB-lite"/>
    </source>
</evidence>
<dbReference type="Proteomes" id="UP001600064">
    <property type="component" value="Unassembled WGS sequence"/>
</dbReference>